<dbReference type="PANTHER" id="PTHR34655">
    <property type="entry name" value="CONSERVED WITHIN P. AEROPHILUM"/>
    <property type="match status" value="1"/>
</dbReference>
<dbReference type="KEGG" id="hfv:R50_0685"/>
<dbReference type="PANTHER" id="PTHR34655:SF2">
    <property type="entry name" value="PEROXIREDOXIN FAMILY PROTEIN"/>
    <property type="match status" value="1"/>
</dbReference>
<sequence>MDETKKILYIHTSGPDTPERTGSPFFLATAAALLGHEVTMLFTMRGTALLKKGVPETATIMEGGQTLRYFIDQAIEAGVTFLVCAPSLALNNMTKEDLIPEVSDVVGGTFVNETALASDLVMTF</sequence>
<protein>
    <submittedName>
        <fullName evidence="1">Sulfur reduction protein DsrE</fullName>
    </submittedName>
</protein>
<keyword evidence="2" id="KW-1185">Reference proteome</keyword>
<dbReference type="Proteomes" id="UP000503399">
    <property type="component" value="Chromosome"/>
</dbReference>
<dbReference type="InterPro" id="IPR027396">
    <property type="entry name" value="DsrEFH-like"/>
</dbReference>
<proteinExistence type="predicted"/>
<dbReference type="InterPro" id="IPR003787">
    <property type="entry name" value="Sulphur_relay_DsrE/F-like"/>
</dbReference>
<dbReference type="SUPFAM" id="SSF75169">
    <property type="entry name" value="DsrEFH-like"/>
    <property type="match status" value="1"/>
</dbReference>
<evidence type="ECO:0000313" key="1">
    <source>
        <dbReference type="EMBL" id="CAB1128191.1"/>
    </source>
</evidence>
<name>A0A6F8ZE35_9FIRM</name>
<dbReference type="EMBL" id="LR778114">
    <property type="protein sequence ID" value="CAB1128191.1"/>
    <property type="molecule type" value="Genomic_DNA"/>
</dbReference>
<dbReference type="Gene3D" id="3.40.1260.10">
    <property type="entry name" value="DsrEFH-like"/>
    <property type="match status" value="1"/>
</dbReference>
<evidence type="ECO:0000313" key="2">
    <source>
        <dbReference type="Proteomes" id="UP000503399"/>
    </source>
</evidence>
<dbReference type="Pfam" id="PF02635">
    <property type="entry name" value="DsrE"/>
    <property type="match status" value="1"/>
</dbReference>
<accession>A0A6F8ZE35</accession>
<organism evidence="1 2">
    <name type="scientific">Candidatus Hydrogenisulfobacillus filiaventi</name>
    <dbReference type="NCBI Taxonomy" id="2707344"/>
    <lineage>
        <taxon>Bacteria</taxon>
        <taxon>Bacillati</taxon>
        <taxon>Bacillota</taxon>
        <taxon>Clostridia</taxon>
        <taxon>Eubacteriales</taxon>
        <taxon>Clostridiales Family XVII. Incertae Sedis</taxon>
        <taxon>Candidatus Hydrogenisulfobacillus</taxon>
    </lineage>
</organism>
<dbReference type="AlphaFoldDB" id="A0A6F8ZE35"/>
<reference evidence="1 2" key="1">
    <citation type="submission" date="2020-02" db="EMBL/GenBank/DDBJ databases">
        <authorList>
            <person name="Hogendoorn C."/>
        </authorList>
    </citation>
    <scope>NUCLEOTIDE SEQUENCE [LARGE SCALE GENOMIC DNA]</scope>
    <source>
        <strain evidence="1">R501</strain>
    </source>
</reference>
<gene>
    <name evidence="1" type="ORF">R50_0685</name>
</gene>